<keyword evidence="3" id="KW-1185">Reference proteome</keyword>
<dbReference type="Pfam" id="PF07666">
    <property type="entry name" value="MpPF26"/>
    <property type="match status" value="1"/>
</dbReference>
<dbReference type="AlphaFoldDB" id="A0A3E1Q7E4"/>
<gene>
    <name evidence="2" type="ORF">DZ858_12430</name>
</gene>
<dbReference type="RefSeq" id="WP_117159991.1">
    <property type="nucleotide sequence ID" value="NZ_QVID01000002.1"/>
</dbReference>
<protein>
    <submittedName>
        <fullName evidence="2">DUF4190 domain-containing protein</fullName>
    </submittedName>
</protein>
<reference evidence="2 3" key="1">
    <citation type="journal article" date="2007" name="Int. J. Syst. Evol. Microbiol.">
        <title>Marixanthomonas ophiurae gen. nov., sp. nov., a marine bacterium of the family Flavobacteriaceae isolated from a deep-sea brittle star.</title>
        <authorList>
            <person name="Romanenko L.A."/>
            <person name="Uchino M."/>
            <person name="Frolova G.M."/>
            <person name="Mikhailov V.V."/>
        </authorList>
    </citation>
    <scope>NUCLEOTIDE SEQUENCE [LARGE SCALE GENOMIC DNA]</scope>
    <source>
        <strain evidence="2 3">KMM 3046</strain>
    </source>
</reference>
<dbReference type="OrthoDB" id="1099888at2"/>
<evidence type="ECO:0000256" key="1">
    <source>
        <dbReference type="SAM" id="Phobius"/>
    </source>
</evidence>
<dbReference type="EMBL" id="QVID01000002">
    <property type="protein sequence ID" value="RFN58042.1"/>
    <property type="molecule type" value="Genomic_DNA"/>
</dbReference>
<feature type="transmembrane region" description="Helical" evidence="1">
    <location>
        <begin position="12"/>
        <end position="41"/>
    </location>
</feature>
<feature type="transmembrane region" description="Helical" evidence="1">
    <location>
        <begin position="66"/>
        <end position="87"/>
    </location>
</feature>
<keyword evidence="1" id="KW-0472">Membrane</keyword>
<sequence length="107" mass="11854">MEKQKLPNSTLILVFGILSIVTCCCYGVLGLIFGVIAIVMAKKATAVYLENPEIYSGFQNVKTGKILAIIGIVLSAIYLLINIYFYATIGMDGIQEMQEEMMREYGM</sequence>
<dbReference type="Proteomes" id="UP000261082">
    <property type="component" value="Unassembled WGS sequence"/>
</dbReference>
<proteinExistence type="predicted"/>
<name>A0A3E1Q7E4_9FLAO</name>
<keyword evidence="1" id="KW-0812">Transmembrane</keyword>
<accession>A0A3E1Q7E4</accession>
<keyword evidence="1" id="KW-1133">Transmembrane helix</keyword>
<organism evidence="2 3">
    <name type="scientific">Marixanthomonas ophiurae</name>
    <dbReference type="NCBI Taxonomy" id="387659"/>
    <lineage>
        <taxon>Bacteria</taxon>
        <taxon>Pseudomonadati</taxon>
        <taxon>Bacteroidota</taxon>
        <taxon>Flavobacteriia</taxon>
        <taxon>Flavobacteriales</taxon>
        <taxon>Flavobacteriaceae</taxon>
        <taxon>Marixanthomonas</taxon>
    </lineage>
</organism>
<dbReference type="InterPro" id="IPR011655">
    <property type="entry name" value="MpPF26"/>
</dbReference>
<evidence type="ECO:0000313" key="2">
    <source>
        <dbReference type="EMBL" id="RFN58042.1"/>
    </source>
</evidence>
<dbReference type="NCBIfam" id="NF040945">
    <property type="entry name" value="CCC_membrane"/>
    <property type="match status" value="1"/>
</dbReference>
<evidence type="ECO:0000313" key="3">
    <source>
        <dbReference type="Proteomes" id="UP000261082"/>
    </source>
</evidence>
<comment type="caution">
    <text evidence="2">The sequence shown here is derived from an EMBL/GenBank/DDBJ whole genome shotgun (WGS) entry which is preliminary data.</text>
</comment>